<evidence type="ECO:0000259" key="1">
    <source>
        <dbReference type="Pfam" id="PF14200"/>
    </source>
</evidence>
<accession>A0AAD4I1C5</accession>
<dbReference type="InterPro" id="IPR035992">
    <property type="entry name" value="Ricin_B-like_lectins"/>
</dbReference>
<evidence type="ECO:0000313" key="3">
    <source>
        <dbReference type="Proteomes" id="UP001199106"/>
    </source>
</evidence>
<name>A0AAD4I1C5_9PLEO</name>
<evidence type="ECO:0000313" key="2">
    <source>
        <dbReference type="EMBL" id="KAG9185415.1"/>
    </source>
</evidence>
<keyword evidence="3" id="KW-1185">Reference proteome</keyword>
<dbReference type="Pfam" id="PF14200">
    <property type="entry name" value="RicinB_lectin_2"/>
    <property type="match status" value="1"/>
</dbReference>
<organism evidence="2 3">
    <name type="scientific">Alternaria panax</name>
    <dbReference type="NCBI Taxonomy" id="48097"/>
    <lineage>
        <taxon>Eukaryota</taxon>
        <taxon>Fungi</taxon>
        <taxon>Dikarya</taxon>
        <taxon>Ascomycota</taxon>
        <taxon>Pezizomycotina</taxon>
        <taxon>Dothideomycetes</taxon>
        <taxon>Pleosporomycetidae</taxon>
        <taxon>Pleosporales</taxon>
        <taxon>Pleosporineae</taxon>
        <taxon>Pleosporaceae</taxon>
        <taxon>Alternaria</taxon>
        <taxon>Alternaria sect. Panax</taxon>
    </lineage>
</organism>
<dbReference type="EMBL" id="JAANER010000011">
    <property type="protein sequence ID" value="KAG9185415.1"/>
    <property type="molecule type" value="Genomic_DNA"/>
</dbReference>
<dbReference type="AlphaFoldDB" id="A0AAD4I1C5"/>
<comment type="caution">
    <text evidence="2">The sequence shown here is derived from an EMBL/GenBank/DDBJ whole genome shotgun (WGS) entry which is preliminary data.</text>
</comment>
<feature type="domain" description="Ricin B lectin" evidence="1">
    <location>
        <begin position="43"/>
        <end position="122"/>
    </location>
</feature>
<dbReference type="Gene3D" id="2.80.10.50">
    <property type="match status" value="1"/>
</dbReference>
<gene>
    <name evidence="2" type="ORF">G6011_07959</name>
</gene>
<dbReference type="InterPro" id="IPR000772">
    <property type="entry name" value="Ricin_B_lectin"/>
</dbReference>
<sequence length="141" mass="15111">MSLNVWGGATTVGTPIKLYERTPKANNTHFEIVSAGGYFARPEKGDRGYHIICANSGLYLCLNDPAGKITAKIRPPLDTAVRWNIAHVRNGAYAINNVNGDKKLQLNVRGAGKESGTEVISYAITGGAENAQFILKPVVQG</sequence>
<reference evidence="2" key="1">
    <citation type="submission" date="2021-07" db="EMBL/GenBank/DDBJ databases">
        <title>Genome Resource of American Ginseng Black Spot Pathogen Alternaria panax.</title>
        <authorList>
            <person name="Qiu C."/>
            <person name="Wang W."/>
            <person name="Liu Z."/>
        </authorList>
    </citation>
    <scope>NUCLEOTIDE SEQUENCE</scope>
    <source>
        <strain evidence="2">BNCC115425</strain>
    </source>
</reference>
<dbReference type="Proteomes" id="UP001199106">
    <property type="component" value="Unassembled WGS sequence"/>
</dbReference>
<proteinExistence type="predicted"/>
<protein>
    <recommendedName>
        <fullName evidence="1">Ricin B lectin domain-containing protein</fullName>
    </recommendedName>
</protein>
<dbReference type="SUPFAM" id="SSF50370">
    <property type="entry name" value="Ricin B-like lectins"/>
    <property type="match status" value="1"/>
</dbReference>